<evidence type="ECO:0000313" key="3">
    <source>
        <dbReference type="EMBL" id="KKK89964.1"/>
    </source>
</evidence>
<dbReference type="EMBL" id="LAZR01049303">
    <property type="protein sequence ID" value="KKK89964.1"/>
    <property type="molecule type" value="Genomic_DNA"/>
</dbReference>
<sequence length="195" mass="22281">YWFRPNHTWIRSPLWEETISCPLMIRIPNIEPGVQKGLTSATDLMPTVLDLMNIGIPPIVEGHSLIPMIKNKELKGREFVISTQPFTNAGAIVRSVDGQQRETVGSDTTITTEEWSLLYSIEPGQSWLYHLPSDPNQQRNVITDHTSVAQDLHQKLVNFLRENNLNPELLEPRLELRLDSTAELSEPWKDRLLGH</sequence>
<proteinExistence type="inferred from homology"/>
<dbReference type="GO" id="GO:0004065">
    <property type="term" value="F:arylsulfatase activity"/>
    <property type="evidence" value="ECO:0007669"/>
    <property type="project" value="TreeGrafter"/>
</dbReference>
<evidence type="ECO:0000256" key="1">
    <source>
        <dbReference type="ARBA" id="ARBA00008779"/>
    </source>
</evidence>
<feature type="non-terminal residue" evidence="3">
    <location>
        <position position="1"/>
    </location>
</feature>
<dbReference type="PANTHER" id="PTHR42693:SF33">
    <property type="entry name" value="ARYLSULFATASE"/>
    <property type="match status" value="1"/>
</dbReference>
<comment type="similarity">
    <text evidence="1">Belongs to the sulfatase family.</text>
</comment>
<dbReference type="Pfam" id="PF16347">
    <property type="entry name" value="SGSH_C"/>
    <property type="match status" value="1"/>
</dbReference>
<accession>A0A0F9BH84</accession>
<name>A0A0F9BH84_9ZZZZ</name>
<dbReference type="Gene3D" id="3.40.720.10">
    <property type="entry name" value="Alkaline Phosphatase, subunit A"/>
    <property type="match status" value="1"/>
</dbReference>
<gene>
    <name evidence="3" type="ORF">LCGC14_2727810</name>
</gene>
<organism evidence="3">
    <name type="scientific">marine sediment metagenome</name>
    <dbReference type="NCBI Taxonomy" id="412755"/>
    <lineage>
        <taxon>unclassified sequences</taxon>
        <taxon>metagenomes</taxon>
        <taxon>ecological metagenomes</taxon>
    </lineage>
</organism>
<feature type="domain" description="N-sulphoglucosamine sulphohydrolase C-terminal" evidence="2">
    <location>
        <begin position="14"/>
        <end position="158"/>
    </location>
</feature>
<dbReference type="InterPro" id="IPR032506">
    <property type="entry name" value="SGSH_C"/>
</dbReference>
<dbReference type="AlphaFoldDB" id="A0A0F9BH84"/>
<dbReference type="PANTHER" id="PTHR42693">
    <property type="entry name" value="ARYLSULFATASE FAMILY MEMBER"/>
    <property type="match status" value="1"/>
</dbReference>
<reference evidence="3" key="1">
    <citation type="journal article" date="2015" name="Nature">
        <title>Complex archaea that bridge the gap between prokaryotes and eukaryotes.</title>
        <authorList>
            <person name="Spang A."/>
            <person name="Saw J.H."/>
            <person name="Jorgensen S.L."/>
            <person name="Zaremba-Niedzwiedzka K."/>
            <person name="Martijn J."/>
            <person name="Lind A.E."/>
            <person name="van Eijk R."/>
            <person name="Schleper C."/>
            <person name="Guy L."/>
            <person name="Ettema T.J."/>
        </authorList>
    </citation>
    <scope>NUCLEOTIDE SEQUENCE</scope>
</reference>
<dbReference type="SUPFAM" id="SSF53649">
    <property type="entry name" value="Alkaline phosphatase-like"/>
    <property type="match status" value="1"/>
</dbReference>
<protein>
    <recommendedName>
        <fullName evidence="2">N-sulphoglucosamine sulphohydrolase C-terminal domain-containing protein</fullName>
    </recommendedName>
</protein>
<dbReference type="InterPro" id="IPR017850">
    <property type="entry name" value="Alkaline_phosphatase_core_sf"/>
</dbReference>
<evidence type="ECO:0000259" key="2">
    <source>
        <dbReference type="Pfam" id="PF16347"/>
    </source>
</evidence>
<comment type="caution">
    <text evidence="3">The sequence shown here is derived from an EMBL/GenBank/DDBJ whole genome shotgun (WGS) entry which is preliminary data.</text>
</comment>
<dbReference type="InterPro" id="IPR050738">
    <property type="entry name" value="Sulfatase"/>
</dbReference>